<dbReference type="RefSeq" id="WP_154370427.1">
    <property type="nucleotide sequence ID" value="NZ_WKJM01000043.1"/>
</dbReference>
<reference evidence="1 2" key="1">
    <citation type="submission" date="2019-11" db="EMBL/GenBank/DDBJ databases">
        <title>Novel species isolated from a subtropical stream in China.</title>
        <authorList>
            <person name="Lu H."/>
        </authorList>
    </citation>
    <scope>NUCLEOTIDE SEQUENCE [LARGE SCALE GENOMIC DNA]</scope>
    <source>
        <strain evidence="1 2">FT25W</strain>
    </source>
</reference>
<protein>
    <recommendedName>
        <fullName evidence="3">Right handed beta helix domain-containing protein</fullName>
    </recommendedName>
</protein>
<evidence type="ECO:0000313" key="2">
    <source>
        <dbReference type="Proteomes" id="UP000481037"/>
    </source>
</evidence>
<comment type="caution">
    <text evidence="1">The sequence shown here is derived from an EMBL/GenBank/DDBJ whole genome shotgun (WGS) entry which is preliminary data.</text>
</comment>
<dbReference type="Proteomes" id="UP000481037">
    <property type="component" value="Unassembled WGS sequence"/>
</dbReference>
<gene>
    <name evidence="1" type="ORF">GJ697_28230</name>
</gene>
<dbReference type="AlphaFoldDB" id="A0A6L5QPH7"/>
<keyword evidence="2" id="KW-1185">Reference proteome</keyword>
<dbReference type="EMBL" id="WKJM01000043">
    <property type="protein sequence ID" value="MRX11723.1"/>
    <property type="molecule type" value="Genomic_DNA"/>
</dbReference>
<evidence type="ECO:0000313" key="1">
    <source>
        <dbReference type="EMBL" id="MRX11723.1"/>
    </source>
</evidence>
<accession>A0A6L5QPH7</accession>
<name>A0A6L5QPH7_9BURK</name>
<sequence>MLLFALSTSADAAQPAAAQPAAVACLPLAPRSGADQDAMVARPGRYCAVQDFRQLQLSGGGHSGPRYGHDLLAVNGGDVTIDLQQHTLHTAARSHGVYLAAAANRGQAERGGVEYGTSSRNVTVRNGVIESDGDAAVVMAGPNSQILNNTMGARLRRLK</sequence>
<organism evidence="1 2">
    <name type="scientific">Duganella alba</name>
    <dbReference type="NCBI Taxonomy" id="2666081"/>
    <lineage>
        <taxon>Bacteria</taxon>
        <taxon>Pseudomonadati</taxon>
        <taxon>Pseudomonadota</taxon>
        <taxon>Betaproteobacteria</taxon>
        <taxon>Burkholderiales</taxon>
        <taxon>Oxalobacteraceae</taxon>
        <taxon>Telluria group</taxon>
        <taxon>Duganella</taxon>
    </lineage>
</organism>
<evidence type="ECO:0008006" key="3">
    <source>
        <dbReference type="Google" id="ProtNLM"/>
    </source>
</evidence>
<proteinExistence type="predicted"/>